<protein>
    <recommendedName>
        <fullName evidence="7 8">Small ribosomal subunit protein uS3</fullName>
    </recommendedName>
</protein>
<dbReference type="SUPFAM" id="SSF54821">
    <property type="entry name" value="Ribosomal protein S3 C-terminal domain"/>
    <property type="match status" value="1"/>
</dbReference>
<dbReference type="SUPFAM" id="SSF54814">
    <property type="entry name" value="Prokaryotic type KH domain (KH-domain type II)"/>
    <property type="match status" value="1"/>
</dbReference>
<dbReference type="PANTHER" id="PTHR11760:SF19">
    <property type="entry name" value="SMALL RIBOSOMAL SUBUNIT PROTEIN US3C"/>
    <property type="match status" value="1"/>
</dbReference>
<reference evidence="10 11" key="1">
    <citation type="submission" date="2014-06" db="EMBL/GenBank/DDBJ databases">
        <title>Genome sequence of the intracellular symbiont Blattabacterium cuenoti, strain STAT from the wood feeding cockroach Salganea taiwanensis taiwanensis.</title>
        <authorList>
            <person name="Kinjo Y."/>
            <person name="Ohkuma M."/>
            <person name="Tokuda G."/>
        </authorList>
    </citation>
    <scope>NUCLEOTIDE SEQUENCE [LARGE SCALE GENOMIC DNA]</scope>
    <source>
        <strain evidence="10 11">STAT</strain>
    </source>
</reference>
<dbReference type="OrthoDB" id="9806396at2"/>
<dbReference type="InterPro" id="IPR001351">
    <property type="entry name" value="Ribosomal_uS3_C"/>
</dbReference>
<proteinExistence type="inferred from homology"/>
<comment type="similarity">
    <text evidence="1 8">Belongs to the universal ribosomal protein uS3 family.</text>
</comment>
<evidence type="ECO:0000313" key="11">
    <source>
        <dbReference type="Proteomes" id="UP000263619"/>
    </source>
</evidence>
<dbReference type="Gene3D" id="3.30.1140.32">
    <property type="entry name" value="Ribosomal protein S3, C-terminal domain"/>
    <property type="match status" value="1"/>
</dbReference>
<dbReference type="PROSITE" id="PS50823">
    <property type="entry name" value="KH_TYPE_2"/>
    <property type="match status" value="1"/>
</dbReference>
<comment type="function">
    <text evidence="6 8">Binds the lower part of the 30S subunit head. Binds mRNA in the 70S ribosome, positioning it for translation.</text>
</comment>
<dbReference type="InterPro" id="IPR004087">
    <property type="entry name" value="KH_dom"/>
</dbReference>
<dbReference type="SMART" id="SM00322">
    <property type="entry name" value="KH"/>
    <property type="match status" value="1"/>
</dbReference>
<keyword evidence="2 8" id="KW-0699">rRNA-binding</keyword>
<dbReference type="GO" id="GO:0019843">
    <property type="term" value="F:rRNA binding"/>
    <property type="evidence" value="ECO:0007669"/>
    <property type="project" value="UniProtKB-UniRule"/>
</dbReference>
<dbReference type="CDD" id="cd02412">
    <property type="entry name" value="KH-II_30S_S3"/>
    <property type="match status" value="1"/>
</dbReference>
<keyword evidence="5 8" id="KW-0687">Ribonucleoprotein</keyword>
<dbReference type="Proteomes" id="UP000263619">
    <property type="component" value="Chromosome"/>
</dbReference>
<evidence type="ECO:0000256" key="4">
    <source>
        <dbReference type="ARBA" id="ARBA00022980"/>
    </source>
</evidence>
<dbReference type="HAMAP" id="MF_01309_B">
    <property type="entry name" value="Ribosomal_uS3_B"/>
    <property type="match status" value="1"/>
</dbReference>
<dbReference type="InterPro" id="IPR005704">
    <property type="entry name" value="Ribosomal_uS3_bac-typ"/>
</dbReference>
<dbReference type="Pfam" id="PF07650">
    <property type="entry name" value="KH_2"/>
    <property type="match status" value="1"/>
</dbReference>
<dbReference type="RefSeq" id="WP_119305568.1">
    <property type="nucleotide sequence ID" value="NZ_AP014608.1"/>
</dbReference>
<evidence type="ECO:0000256" key="1">
    <source>
        <dbReference type="ARBA" id="ARBA00010761"/>
    </source>
</evidence>
<dbReference type="AlphaFoldDB" id="A0A224AKD5"/>
<evidence type="ECO:0000256" key="7">
    <source>
        <dbReference type="ARBA" id="ARBA00035257"/>
    </source>
</evidence>
<evidence type="ECO:0000256" key="3">
    <source>
        <dbReference type="ARBA" id="ARBA00022884"/>
    </source>
</evidence>
<evidence type="ECO:0000256" key="8">
    <source>
        <dbReference type="HAMAP-Rule" id="MF_01309"/>
    </source>
</evidence>
<dbReference type="InterPro" id="IPR015946">
    <property type="entry name" value="KH_dom-like_a/b"/>
</dbReference>
<comment type="subunit">
    <text evidence="8">Part of the 30S ribosomal subunit. Forms a tight complex with proteins S10 and S14.</text>
</comment>
<evidence type="ECO:0000256" key="5">
    <source>
        <dbReference type="ARBA" id="ARBA00023274"/>
    </source>
</evidence>
<dbReference type="GO" id="GO:0006412">
    <property type="term" value="P:translation"/>
    <property type="evidence" value="ECO:0007669"/>
    <property type="project" value="UniProtKB-UniRule"/>
</dbReference>
<dbReference type="InterPro" id="IPR009019">
    <property type="entry name" value="KH_sf_prok-type"/>
</dbReference>
<keyword evidence="11" id="KW-1185">Reference proteome</keyword>
<dbReference type="EMBL" id="AP014608">
    <property type="protein sequence ID" value="BBA17314.1"/>
    <property type="molecule type" value="Genomic_DNA"/>
</dbReference>
<evidence type="ECO:0000313" key="10">
    <source>
        <dbReference type="EMBL" id="BBA17314.1"/>
    </source>
</evidence>
<gene>
    <name evidence="8 10" type="primary">rpsC</name>
    <name evidence="10" type="ORF">STAT_396</name>
</gene>
<dbReference type="GO" id="GO:0022627">
    <property type="term" value="C:cytosolic small ribosomal subunit"/>
    <property type="evidence" value="ECO:0007669"/>
    <property type="project" value="TreeGrafter"/>
</dbReference>
<keyword evidence="4 8" id="KW-0689">Ribosomal protein</keyword>
<dbReference type="Pfam" id="PF00189">
    <property type="entry name" value="Ribosomal_S3_C"/>
    <property type="match status" value="1"/>
</dbReference>
<accession>A0A224AKD5</accession>
<dbReference type="InterPro" id="IPR057258">
    <property type="entry name" value="Ribosomal_uS3"/>
</dbReference>
<dbReference type="PANTHER" id="PTHR11760">
    <property type="entry name" value="30S/40S RIBOSOMAL PROTEIN S3"/>
    <property type="match status" value="1"/>
</dbReference>
<dbReference type="NCBIfam" id="TIGR01009">
    <property type="entry name" value="rpsC_bact"/>
    <property type="match status" value="1"/>
</dbReference>
<dbReference type="InterPro" id="IPR036419">
    <property type="entry name" value="Ribosomal_S3_C_sf"/>
</dbReference>
<dbReference type="FunFam" id="3.30.300.20:FF:000001">
    <property type="entry name" value="30S ribosomal protein S3"/>
    <property type="match status" value="1"/>
</dbReference>
<name>A0A224AKD5_9FLAO</name>
<evidence type="ECO:0000259" key="9">
    <source>
        <dbReference type="PROSITE" id="PS50823"/>
    </source>
</evidence>
<feature type="domain" description="KH type-2" evidence="9">
    <location>
        <begin position="36"/>
        <end position="104"/>
    </location>
</feature>
<evidence type="ECO:0000256" key="2">
    <source>
        <dbReference type="ARBA" id="ARBA00022730"/>
    </source>
</evidence>
<dbReference type="GO" id="GO:0003729">
    <property type="term" value="F:mRNA binding"/>
    <property type="evidence" value="ECO:0007669"/>
    <property type="project" value="UniProtKB-UniRule"/>
</dbReference>
<keyword evidence="3 8" id="KW-0694">RNA-binding</keyword>
<sequence>MGQKTNPIVNRLGIITGWQSSWCNNYKDRIQEDFKVRRYIEARFPKGIISRIFIERTLKFITITIRTSRPALVIGKRGDEVDTVRKELKKLTKKEVQINISEVKRPELDAPLVAKSLVRQLENRISYKKSIKLSILSAMRMNAQGIKIQISGRLNGSEMARCETYKEGRISLGTFRADVDYHMSVAHTVYGSIGVKVWIMKGEIYGKIDLSPLLGIQKRQIGNQKRQKRGYKSYHFNRKKNK</sequence>
<organism evidence="10 11">
    <name type="scientific">Blattabacterium cuenoti STAT</name>
    <dbReference type="NCBI Taxonomy" id="1457030"/>
    <lineage>
        <taxon>Bacteria</taxon>
        <taxon>Pseudomonadati</taxon>
        <taxon>Bacteroidota</taxon>
        <taxon>Flavobacteriia</taxon>
        <taxon>Flavobacteriales</taxon>
        <taxon>Blattabacteriaceae</taxon>
        <taxon>Blattabacterium</taxon>
    </lineage>
</organism>
<dbReference type="GO" id="GO:0003735">
    <property type="term" value="F:structural constituent of ribosome"/>
    <property type="evidence" value="ECO:0007669"/>
    <property type="project" value="InterPro"/>
</dbReference>
<dbReference type="InterPro" id="IPR004044">
    <property type="entry name" value="KH_dom_type_2"/>
</dbReference>
<dbReference type="Gene3D" id="3.30.300.20">
    <property type="match status" value="1"/>
</dbReference>
<evidence type="ECO:0000256" key="6">
    <source>
        <dbReference type="ARBA" id="ARBA00024998"/>
    </source>
</evidence>